<keyword evidence="2" id="KW-1185">Reference proteome</keyword>
<dbReference type="RefSeq" id="WP_194935212.1">
    <property type="nucleotide sequence ID" value="NZ_JACOPX010000011.1"/>
</dbReference>
<name>A0ABS0BP31_9PSED</name>
<protein>
    <submittedName>
        <fullName evidence="1">Uncharacterized protein</fullName>
    </submittedName>
</protein>
<organism evidence="1 2">
    <name type="scientific">Pseudomonas neuropathica</name>
    <dbReference type="NCBI Taxonomy" id="2730425"/>
    <lineage>
        <taxon>Bacteria</taxon>
        <taxon>Pseudomonadati</taxon>
        <taxon>Pseudomonadota</taxon>
        <taxon>Gammaproteobacteria</taxon>
        <taxon>Pseudomonadales</taxon>
        <taxon>Pseudomonadaceae</taxon>
        <taxon>Pseudomonas</taxon>
    </lineage>
</organism>
<comment type="caution">
    <text evidence="1">The sequence shown here is derived from an EMBL/GenBank/DDBJ whole genome shotgun (WGS) entry which is preliminary data.</text>
</comment>
<gene>
    <name evidence="1" type="ORF">H8F23_17435</name>
</gene>
<dbReference type="Proteomes" id="UP000722111">
    <property type="component" value="Unassembled WGS sequence"/>
</dbReference>
<reference evidence="1 2" key="1">
    <citation type="submission" date="2020-08" db="EMBL/GenBank/DDBJ databases">
        <title>Description of novel Pseudomonas species.</title>
        <authorList>
            <person name="Duman M."/>
            <person name="Mulet M."/>
            <person name="Altun S."/>
            <person name="Saticioglu I.B."/>
            <person name="Lalucat J."/>
            <person name="Garcia-Valdes E."/>
        </authorList>
    </citation>
    <scope>NUCLEOTIDE SEQUENCE [LARGE SCALE GENOMIC DNA]</scope>
    <source>
        <strain evidence="1 2">P155</strain>
    </source>
</reference>
<accession>A0ABS0BP31</accession>
<evidence type="ECO:0000313" key="1">
    <source>
        <dbReference type="EMBL" id="MBF6035035.1"/>
    </source>
</evidence>
<dbReference type="EMBL" id="JACOPX010000011">
    <property type="protein sequence ID" value="MBF6035035.1"/>
    <property type="molecule type" value="Genomic_DNA"/>
</dbReference>
<sequence>MSDPLGSFCNDDDSFCIDITHANAGNGQLWGTLKDNAQSYPIAGSYYHRDSTYTDVWFMTDIADAKDSWQGEMDCLRGYPTLSAIRAHATGGGRHALTGYHLKEKPPPQSKHCTHSSADTSLYGGLFVQLKRSMLG</sequence>
<evidence type="ECO:0000313" key="2">
    <source>
        <dbReference type="Proteomes" id="UP000722111"/>
    </source>
</evidence>
<proteinExistence type="predicted"/>